<gene>
    <name evidence="1" type="ORF">HN018_23680</name>
</gene>
<organism evidence="1 2">
    <name type="scientific">Lichenicola cladoniae</name>
    <dbReference type="NCBI Taxonomy" id="1484109"/>
    <lineage>
        <taxon>Bacteria</taxon>
        <taxon>Pseudomonadati</taxon>
        <taxon>Pseudomonadota</taxon>
        <taxon>Alphaproteobacteria</taxon>
        <taxon>Acetobacterales</taxon>
        <taxon>Acetobacteraceae</taxon>
        <taxon>Lichenicola</taxon>
    </lineage>
</organism>
<keyword evidence="1" id="KW-0614">Plasmid</keyword>
<evidence type="ECO:0000313" key="1">
    <source>
        <dbReference type="EMBL" id="QKE93188.1"/>
    </source>
</evidence>
<dbReference type="KEGG" id="lck:HN018_23680"/>
<dbReference type="Proteomes" id="UP000500767">
    <property type="component" value="Plasmid unnamed1"/>
</dbReference>
<dbReference type="EMBL" id="CP053709">
    <property type="protein sequence ID" value="QKE93188.1"/>
    <property type="molecule type" value="Genomic_DNA"/>
</dbReference>
<reference evidence="1 2" key="1">
    <citation type="journal article" date="2014" name="World J. Microbiol. Biotechnol.">
        <title>Biodiversity and physiological characteristics of Antarctic and Arctic lichens-associated bacteria.</title>
        <authorList>
            <person name="Lee Y.M."/>
            <person name="Kim E.H."/>
            <person name="Lee H.K."/>
            <person name="Hong S.G."/>
        </authorList>
    </citation>
    <scope>NUCLEOTIDE SEQUENCE [LARGE SCALE GENOMIC DNA]</scope>
    <source>
        <strain evidence="1 2">PAMC 26569</strain>
        <plasmid evidence="1">unnamed1</plasmid>
    </source>
</reference>
<dbReference type="RefSeq" id="WP_171833836.1">
    <property type="nucleotide sequence ID" value="NZ_CP053709.1"/>
</dbReference>
<geneLocation type="plasmid" evidence="1 2">
    <name>unnamed1</name>
</geneLocation>
<proteinExistence type="predicted"/>
<accession>A0A6M8HXW4</accession>
<keyword evidence="2" id="KW-1185">Reference proteome</keyword>
<name>A0A6M8HXW4_9PROT</name>
<sequence>MATQQIMHDGSVIATWGVQVAATSQWIGKVHPIGEGTAHCAEAHANAGLFAASKLMADVLDEATKAWIEQFNGPDDQDLSVSGADLVDWFAQWRLRARKALDAAGVP</sequence>
<evidence type="ECO:0000313" key="2">
    <source>
        <dbReference type="Proteomes" id="UP000500767"/>
    </source>
</evidence>
<protein>
    <submittedName>
        <fullName evidence="1">Uncharacterized protein</fullName>
    </submittedName>
</protein>
<dbReference type="AlphaFoldDB" id="A0A6M8HXW4"/>